<feature type="compositionally biased region" description="Low complexity" evidence="1">
    <location>
        <begin position="136"/>
        <end position="145"/>
    </location>
</feature>
<protein>
    <recommendedName>
        <fullName evidence="4">Flocculation protein FLO11-like</fullName>
    </recommendedName>
</protein>
<keyword evidence="3" id="KW-1185">Reference proteome</keyword>
<evidence type="ECO:0000313" key="2">
    <source>
        <dbReference type="EMBL" id="CAH2088545.1"/>
    </source>
</evidence>
<dbReference type="EMBL" id="CAKOGL010000007">
    <property type="protein sequence ID" value="CAH2088545.1"/>
    <property type="molecule type" value="Genomic_DNA"/>
</dbReference>
<sequence length="446" mass="47763">MGTSQDVKLKKVINLLHLLFPEAHDTIIALLNEEDEQAPATDSGSSPEEPGSPDADMEVGSEYETDESDSHSTAATDTDGFETVKPKRGKRKAKSPTTAPPPTKRPAARTTHLDPPASPSPPASPAAPDGASQAHPATPATATPAGSDQPPCTKAPPPLYIQDKAAWNNISRIMADKNIHFTHARSTAQGIRVTVQDSTTHRRLSALLRDMKAIAKWLKAHPGRVVTHLQIAGLFNEAYGKAATVENACHGFKSTYIILDYMYEPAETTNIPLEDSSNVQLPLPATVISSVEAEQVLIQPLQQADDLVPVTSTSQVAKAAASPPVQPYHDTISEENNLAKITELTNPQAGKSSQVTTTHSGSEVVFTAAGTKERPSSSTLAVHIETLSQVPKECFIGSQGKRKPKNRQSSLVLTCTPNMLEIKSKNEPKAPPTKKKRKFSSNDIGL</sequence>
<feature type="region of interest" description="Disordered" evidence="1">
    <location>
        <begin position="31"/>
        <end position="159"/>
    </location>
</feature>
<feature type="compositionally biased region" description="Pro residues" evidence="1">
    <location>
        <begin position="116"/>
        <end position="125"/>
    </location>
</feature>
<reference evidence="2" key="1">
    <citation type="submission" date="2022-03" db="EMBL/GenBank/DDBJ databases">
        <authorList>
            <person name="Tunstrom K."/>
        </authorList>
    </citation>
    <scope>NUCLEOTIDE SEQUENCE</scope>
</reference>
<proteinExistence type="predicted"/>
<evidence type="ECO:0000313" key="3">
    <source>
        <dbReference type="Proteomes" id="UP001153954"/>
    </source>
</evidence>
<feature type="compositionally biased region" description="Low complexity" evidence="1">
    <location>
        <begin position="43"/>
        <end position="53"/>
    </location>
</feature>
<accession>A0AAU9TSI3</accession>
<organism evidence="2 3">
    <name type="scientific">Euphydryas editha</name>
    <name type="common">Edith's checkerspot</name>
    <dbReference type="NCBI Taxonomy" id="104508"/>
    <lineage>
        <taxon>Eukaryota</taxon>
        <taxon>Metazoa</taxon>
        <taxon>Ecdysozoa</taxon>
        <taxon>Arthropoda</taxon>
        <taxon>Hexapoda</taxon>
        <taxon>Insecta</taxon>
        <taxon>Pterygota</taxon>
        <taxon>Neoptera</taxon>
        <taxon>Endopterygota</taxon>
        <taxon>Lepidoptera</taxon>
        <taxon>Glossata</taxon>
        <taxon>Ditrysia</taxon>
        <taxon>Papilionoidea</taxon>
        <taxon>Nymphalidae</taxon>
        <taxon>Nymphalinae</taxon>
        <taxon>Euphydryas</taxon>
    </lineage>
</organism>
<gene>
    <name evidence="2" type="ORF">EEDITHA_LOCUS4697</name>
</gene>
<dbReference type="AlphaFoldDB" id="A0AAU9TSI3"/>
<evidence type="ECO:0000256" key="1">
    <source>
        <dbReference type="SAM" id="MobiDB-lite"/>
    </source>
</evidence>
<feature type="region of interest" description="Disordered" evidence="1">
    <location>
        <begin position="418"/>
        <end position="446"/>
    </location>
</feature>
<evidence type="ECO:0008006" key="4">
    <source>
        <dbReference type="Google" id="ProtNLM"/>
    </source>
</evidence>
<name>A0AAU9TSI3_EUPED</name>
<dbReference type="Proteomes" id="UP001153954">
    <property type="component" value="Unassembled WGS sequence"/>
</dbReference>
<comment type="caution">
    <text evidence="2">The sequence shown here is derived from an EMBL/GenBank/DDBJ whole genome shotgun (WGS) entry which is preliminary data.</text>
</comment>
<feature type="compositionally biased region" description="Acidic residues" evidence="1">
    <location>
        <begin position="55"/>
        <end position="67"/>
    </location>
</feature>